<dbReference type="EMBL" id="BOPZ01000010">
    <property type="protein sequence ID" value="GIM28834.1"/>
    <property type="molecule type" value="Genomic_DNA"/>
</dbReference>
<dbReference type="PANTHER" id="PTHR43196">
    <property type="entry name" value="SULFATE ADENYLYLTRANSFERASE SUBUNIT 2"/>
    <property type="match status" value="1"/>
</dbReference>
<accession>A0A919RZU9</accession>
<dbReference type="InterPro" id="IPR017896">
    <property type="entry name" value="4Fe4S_Fe-S-bd"/>
</dbReference>
<feature type="domain" description="4Fe-4S ferredoxin-type" evidence="1">
    <location>
        <begin position="509"/>
        <end position="539"/>
    </location>
</feature>
<dbReference type="SUPFAM" id="SSF54862">
    <property type="entry name" value="4Fe-4S ferredoxins"/>
    <property type="match status" value="1"/>
</dbReference>
<dbReference type="Gene3D" id="3.40.50.620">
    <property type="entry name" value="HUPs"/>
    <property type="match status" value="1"/>
</dbReference>
<dbReference type="InterPro" id="IPR050128">
    <property type="entry name" value="Sulfate_adenylyltrnsfr_sub2"/>
</dbReference>
<sequence>MIKYKCSNDKCNIECETSVCPQCGYRAEVLQAKVFWCNECNIPLYDTHCSLCGKEATALTTDIRPVFPEERLLLEVLIGEPFKFMNDSVWNGTGNKYIVNGEKLKYSQDELMQKNPQIVIEELEELKHKNNCEKFNEYIKLFLEANKKRFNQIDTEARNFIKETIEEVERKHKKEDWRMYVSFSGGKDSTVVSDLVVRSLGTIEVSHIFADTTLEFPSTIQYAKRFKLNNPKVPFFFAKNKEKNFYDMCEVVGPPSRIMRWCCIVFKTGALTKRLDVMFKNKKKLLTFYGVRRSESNSRSKYERVSDSPKITKQQVISPIIDWYDFDIWLYILMRNIDFNDAYRLGYSRVGCWCCPNNTKWAQYLSSIYIPEEYKKWRDLLINFAKKIGKPDWEVYVDEGNWKARQGGNGVEIGKNTFIEFKPCATSNHSFNYELNKPITEELFELFKPFGWINKDMGNRRLGQVYIVDKKNHPILILEAKLGDKRLKVTIVKTKVLGAKSLRDVKQKVDAQITKYQMCLGCLACESVCKYDAITIKKSAHENELKGKAFTEYYKINDEKCVRCGQCVNHFDGGCYMRKVLITKRGE</sequence>
<reference evidence="2" key="1">
    <citation type="submission" date="2021-03" db="EMBL/GenBank/DDBJ databases">
        <title>Taxonomic study of Clostridium polyendosporum from meadow-gley soil under rice.</title>
        <authorList>
            <person name="Kobayashi H."/>
            <person name="Tanizawa Y."/>
            <person name="Yagura M."/>
        </authorList>
    </citation>
    <scope>NUCLEOTIDE SEQUENCE</scope>
    <source>
        <strain evidence="2">JCM 30710</strain>
    </source>
</reference>
<dbReference type="Pfam" id="PF12838">
    <property type="entry name" value="Fer4_7"/>
    <property type="match status" value="1"/>
</dbReference>
<dbReference type="InterPro" id="IPR014729">
    <property type="entry name" value="Rossmann-like_a/b/a_fold"/>
</dbReference>
<evidence type="ECO:0000259" key="1">
    <source>
        <dbReference type="PROSITE" id="PS51379"/>
    </source>
</evidence>
<organism evidence="2 3">
    <name type="scientific">Clostridium polyendosporum</name>
    <dbReference type="NCBI Taxonomy" id="69208"/>
    <lineage>
        <taxon>Bacteria</taxon>
        <taxon>Bacillati</taxon>
        <taxon>Bacillota</taxon>
        <taxon>Clostridia</taxon>
        <taxon>Eubacteriales</taxon>
        <taxon>Clostridiaceae</taxon>
        <taxon>Clostridium</taxon>
    </lineage>
</organism>
<dbReference type="PROSITE" id="PS51379">
    <property type="entry name" value="4FE4S_FER_2"/>
    <property type="match status" value="1"/>
</dbReference>
<dbReference type="AlphaFoldDB" id="A0A919RZU9"/>
<evidence type="ECO:0000313" key="3">
    <source>
        <dbReference type="Proteomes" id="UP000679179"/>
    </source>
</evidence>
<evidence type="ECO:0000313" key="2">
    <source>
        <dbReference type="EMBL" id="GIM28834.1"/>
    </source>
</evidence>
<keyword evidence="3" id="KW-1185">Reference proteome</keyword>
<dbReference type="GO" id="GO:0003824">
    <property type="term" value="F:catalytic activity"/>
    <property type="evidence" value="ECO:0007669"/>
    <property type="project" value="InterPro"/>
</dbReference>
<comment type="caution">
    <text evidence="2">The sequence shown here is derived from an EMBL/GenBank/DDBJ whole genome shotgun (WGS) entry which is preliminary data.</text>
</comment>
<protein>
    <submittedName>
        <fullName evidence="2">Phosphoadenosine phosphosulfate reductase</fullName>
    </submittedName>
</protein>
<dbReference type="Proteomes" id="UP000679179">
    <property type="component" value="Unassembled WGS sequence"/>
</dbReference>
<name>A0A919RZU9_9CLOT</name>
<dbReference type="Gene3D" id="3.30.70.3270">
    <property type="match status" value="1"/>
</dbReference>
<dbReference type="PANTHER" id="PTHR43196:SF2">
    <property type="entry name" value="PHOSPHOADENOSINE PHOSPHOSULFATE REDUCTASE"/>
    <property type="match status" value="1"/>
</dbReference>
<proteinExistence type="predicted"/>
<dbReference type="SUPFAM" id="SSF52402">
    <property type="entry name" value="Adenine nucleotide alpha hydrolases-like"/>
    <property type="match status" value="1"/>
</dbReference>
<dbReference type="InterPro" id="IPR002500">
    <property type="entry name" value="PAPS_reduct_dom"/>
</dbReference>
<dbReference type="RefSeq" id="WP_212903554.1">
    <property type="nucleotide sequence ID" value="NZ_BOPZ01000010.1"/>
</dbReference>
<gene>
    <name evidence="2" type="ORF">CPJCM30710_15000</name>
</gene>
<dbReference type="Pfam" id="PF01507">
    <property type="entry name" value="PAPS_reduct"/>
    <property type="match status" value="1"/>
</dbReference>